<dbReference type="PANTHER" id="PTHR24177">
    <property type="entry name" value="CASKIN"/>
    <property type="match status" value="1"/>
</dbReference>
<accession>A0ABD3G9W3</accession>
<evidence type="ECO:0000259" key="2">
    <source>
        <dbReference type="Pfam" id="PF13962"/>
    </source>
</evidence>
<feature type="transmembrane region" description="Helical" evidence="1">
    <location>
        <begin position="201"/>
        <end position="229"/>
    </location>
</feature>
<comment type="caution">
    <text evidence="3">The sequence shown here is derived from an EMBL/GenBank/DDBJ whole genome shotgun (WGS) entry which is preliminary data.</text>
</comment>
<dbReference type="Pfam" id="PF13962">
    <property type="entry name" value="PGG"/>
    <property type="match status" value="1"/>
</dbReference>
<keyword evidence="4" id="KW-1185">Reference proteome</keyword>
<dbReference type="PANTHER" id="PTHR24177:SF468">
    <property type="entry name" value="PGG DOMAIN-CONTAINING PROTEIN"/>
    <property type="match status" value="1"/>
</dbReference>
<reference evidence="3 4" key="1">
    <citation type="submission" date="2024-09" db="EMBL/GenBank/DDBJ databases">
        <title>Chromosome-scale assembly of Riccia sorocarpa.</title>
        <authorList>
            <person name="Paukszto L."/>
        </authorList>
    </citation>
    <scope>NUCLEOTIDE SEQUENCE [LARGE SCALE GENOMIC DNA]</scope>
    <source>
        <strain evidence="3">LP-2024</strain>
        <tissue evidence="3">Aerial parts of the thallus</tissue>
    </source>
</reference>
<dbReference type="Proteomes" id="UP001633002">
    <property type="component" value="Unassembled WGS sequence"/>
</dbReference>
<dbReference type="AlphaFoldDB" id="A0ABD3G9W3"/>
<dbReference type="SUPFAM" id="SSF48403">
    <property type="entry name" value="Ankyrin repeat"/>
    <property type="match status" value="1"/>
</dbReference>
<keyword evidence="1" id="KW-0472">Membrane</keyword>
<keyword evidence="1" id="KW-1133">Transmembrane helix</keyword>
<dbReference type="InterPro" id="IPR036770">
    <property type="entry name" value="Ankyrin_rpt-contain_sf"/>
</dbReference>
<evidence type="ECO:0000256" key="1">
    <source>
        <dbReference type="SAM" id="Phobius"/>
    </source>
</evidence>
<evidence type="ECO:0000313" key="4">
    <source>
        <dbReference type="Proteomes" id="UP001633002"/>
    </source>
</evidence>
<dbReference type="Gene3D" id="1.25.40.20">
    <property type="entry name" value="Ankyrin repeat-containing domain"/>
    <property type="match status" value="1"/>
</dbReference>
<dbReference type="InterPro" id="IPR002110">
    <property type="entry name" value="Ankyrin_rpt"/>
</dbReference>
<organism evidence="3 4">
    <name type="scientific">Riccia sorocarpa</name>
    <dbReference type="NCBI Taxonomy" id="122646"/>
    <lineage>
        <taxon>Eukaryota</taxon>
        <taxon>Viridiplantae</taxon>
        <taxon>Streptophyta</taxon>
        <taxon>Embryophyta</taxon>
        <taxon>Marchantiophyta</taxon>
        <taxon>Marchantiopsida</taxon>
        <taxon>Marchantiidae</taxon>
        <taxon>Marchantiales</taxon>
        <taxon>Ricciaceae</taxon>
        <taxon>Riccia</taxon>
    </lineage>
</organism>
<dbReference type="EMBL" id="JBJQOH010000008">
    <property type="protein sequence ID" value="KAL3675947.1"/>
    <property type="molecule type" value="Genomic_DNA"/>
</dbReference>
<sequence length="333" mass="36424">MTVGDDREDSASNMKTALHLAAEQAQPEILKIMLKSRRFDVHAKDGGGNTLLHAAVFSEVSISLPVMLIDFVEIFEECSGRLCDLEQSSITEDQHRENIKLESLEYRRKCCINLLFEEGVDIWKSNNLGNTADPGPKASSDYTLWWNEKLALKTEDEKASYNAGAAAISVTAALVATASYIGPLQPPLGYNSVDRVDTEILAVRVFFVCNTVAFYLAIAAVLHSLASSLSMRTSTREKLAFMQTNVKMGLLYLNLALIASLSAFAAASLVVVPVEKRNQAVVIPLLLGCDACVIAKKDLPQRFASHVVLIESFMPGNQRDHHLGSLESSFGLM</sequence>
<dbReference type="InterPro" id="IPR026961">
    <property type="entry name" value="PGG_dom"/>
</dbReference>
<evidence type="ECO:0000313" key="3">
    <source>
        <dbReference type="EMBL" id="KAL3675947.1"/>
    </source>
</evidence>
<proteinExistence type="predicted"/>
<keyword evidence="1" id="KW-0812">Transmembrane</keyword>
<feature type="transmembrane region" description="Helical" evidence="1">
    <location>
        <begin position="159"/>
        <end position="181"/>
    </location>
</feature>
<gene>
    <name evidence="3" type="ORF">R1sor_025895</name>
</gene>
<feature type="transmembrane region" description="Helical" evidence="1">
    <location>
        <begin position="250"/>
        <end position="272"/>
    </location>
</feature>
<name>A0ABD3G9W3_9MARC</name>
<dbReference type="Pfam" id="PF00023">
    <property type="entry name" value="Ank"/>
    <property type="match status" value="1"/>
</dbReference>
<protein>
    <recommendedName>
        <fullName evidence="2">PGG domain-containing protein</fullName>
    </recommendedName>
</protein>
<feature type="domain" description="PGG" evidence="2">
    <location>
        <begin position="163"/>
        <end position="270"/>
    </location>
</feature>